<feature type="domain" description="N-acetyltransferase" evidence="1">
    <location>
        <begin position="1"/>
        <end position="174"/>
    </location>
</feature>
<dbReference type="AlphaFoldDB" id="A0A0H4VDD7"/>
<evidence type="ECO:0000259" key="1">
    <source>
        <dbReference type="PROSITE" id="PS51186"/>
    </source>
</evidence>
<dbReference type="InterPro" id="IPR051531">
    <property type="entry name" value="N-acetyltransferase"/>
</dbReference>
<evidence type="ECO:0000313" key="3">
    <source>
        <dbReference type="Proteomes" id="UP000059113"/>
    </source>
</evidence>
<dbReference type="SUPFAM" id="SSF55729">
    <property type="entry name" value="Acyl-CoA N-acyltransferases (Nat)"/>
    <property type="match status" value="1"/>
</dbReference>
<dbReference type="Proteomes" id="UP000059113">
    <property type="component" value="Chromosome"/>
</dbReference>
<organism evidence="2 3">
    <name type="scientific">Aurantiacibacter atlanticus</name>
    <dbReference type="NCBI Taxonomy" id="1648404"/>
    <lineage>
        <taxon>Bacteria</taxon>
        <taxon>Pseudomonadati</taxon>
        <taxon>Pseudomonadota</taxon>
        <taxon>Alphaproteobacteria</taxon>
        <taxon>Sphingomonadales</taxon>
        <taxon>Erythrobacteraceae</taxon>
        <taxon>Aurantiacibacter</taxon>
    </lineage>
</organism>
<sequence>MILRDWREEDWPLFWELTNTNAVMRWLGDETDEDIRTAARQRIQGYRQRHGHTFWLLERKPDGGHLSGEVLGFCGLKRSNAEGERVEGMMEIGWRLREDAWGHGYAKEAAIASLDIGFDRFKADEIVALTVQGNEASWGLMKRLGMDRRSDLDYANTDFDPGSGIIIVYAITREKWQGQGRD</sequence>
<dbReference type="PANTHER" id="PTHR43792">
    <property type="entry name" value="GNAT FAMILY, PUTATIVE (AFU_ORTHOLOGUE AFUA_3G00765)-RELATED-RELATED"/>
    <property type="match status" value="1"/>
</dbReference>
<evidence type="ECO:0000313" key="2">
    <source>
        <dbReference type="EMBL" id="AKQ41119.2"/>
    </source>
</evidence>
<dbReference type="InterPro" id="IPR016181">
    <property type="entry name" value="Acyl_CoA_acyltransferase"/>
</dbReference>
<reference evidence="2 3" key="1">
    <citation type="journal article" date="2015" name="Int. J. Syst. Evol. Microbiol.">
        <title>Erythrobacter atlanticus sp. nov., a bacterium from ocean sediment able to degrade polycyclic aromatic hydrocarbons.</title>
        <authorList>
            <person name="Zhuang L."/>
            <person name="Liu Y."/>
            <person name="Wang L."/>
            <person name="Wang W."/>
            <person name="Shao Z."/>
        </authorList>
    </citation>
    <scope>NUCLEOTIDE SEQUENCE [LARGE SCALE GENOMIC DNA]</scope>
    <source>
        <strain evidence="3">s21-N3</strain>
    </source>
</reference>
<dbReference type="GO" id="GO:0016747">
    <property type="term" value="F:acyltransferase activity, transferring groups other than amino-acyl groups"/>
    <property type="evidence" value="ECO:0007669"/>
    <property type="project" value="InterPro"/>
</dbReference>
<dbReference type="EMBL" id="CP011310">
    <property type="protein sequence ID" value="AKQ41119.2"/>
    <property type="molecule type" value="Genomic_DNA"/>
</dbReference>
<dbReference type="STRING" id="1648404.CP97_02240"/>
<dbReference type="Gene3D" id="3.40.630.30">
    <property type="match status" value="1"/>
</dbReference>
<dbReference type="InterPro" id="IPR000182">
    <property type="entry name" value="GNAT_dom"/>
</dbReference>
<proteinExistence type="predicted"/>
<reference evidence="3" key="2">
    <citation type="submission" date="2015-04" db="EMBL/GenBank/DDBJ databases">
        <title>The complete genome sequence of Erythrobacter sp. s21-N3.</title>
        <authorList>
            <person name="Zhuang L."/>
            <person name="Liu Y."/>
            <person name="Shao Z."/>
        </authorList>
    </citation>
    <scope>NUCLEOTIDE SEQUENCE [LARGE SCALE GENOMIC DNA]</scope>
    <source>
        <strain evidence="3">s21-N3</strain>
    </source>
</reference>
<dbReference type="PROSITE" id="PS51186">
    <property type="entry name" value="GNAT"/>
    <property type="match status" value="1"/>
</dbReference>
<dbReference type="KEGG" id="ery:CP97_02240"/>
<name>A0A0H4VDD7_9SPHN</name>
<keyword evidence="2" id="KW-0808">Transferase</keyword>
<keyword evidence="3" id="KW-1185">Reference proteome</keyword>
<accession>A0A0H4VDD7</accession>
<dbReference type="Pfam" id="PF13302">
    <property type="entry name" value="Acetyltransf_3"/>
    <property type="match status" value="1"/>
</dbReference>
<protein>
    <submittedName>
        <fullName evidence="2">GCN5 family acetyltransferase</fullName>
    </submittedName>
</protein>
<gene>
    <name evidence="2" type="ORF">CP97_02240</name>
</gene>
<dbReference type="PANTHER" id="PTHR43792:SF1">
    <property type="entry name" value="N-ACETYLTRANSFERASE DOMAIN-CONTAINING PROTEIN"/>
    <property type="match status" value="1"/>
</dbReference>